<keyword evidence="1" id="KW-1133">Transmembrane helix</keyword>
<keyword evidence="5" id="KW-1185">Reference proteome</keyword>
<dbReference type="OrthoDB" id="7560678at2"/>
<accession>A0A1C3JVW6</accession>
<dbReference type="Pfam" id="PF00534">
    <property type="entry name" value="Glycos_transf_1"/>
    <property type="match status" value="1"/>
</dbReference>
<evidence type="ECO:0000313" key="5">
    <source>
        <dbReference type="Proteomes" id="UP000092840"/>
    </source>
</evidence>
<dbReference type="EMBL" id="FLRA01000033">
    <property type="protein sequence ID" value="SBT19287.1"/>
    <property type="molecule type" value="Genomic_DNA"/>
</dbReference>
<dbReference type="SUPFAM" id="SSF53756">
    <property type="entry name" value="UDP-Glycosyltransferase/glycogen phosphorylase"/>
    <property type="match status" value="1"/>
</dbReference>
<dbReference type="EMBL" id="FLRB01000028">
    <property type="protein sequence ID" value="SBT22704.1"/>
    <property type="molecule type" value="Genomic_DNA"/>
</dbReference>
<gene>
    <name evidence="3" type="ORF">MGA5115_03449</name>
    <name evidence="4" type="ORF">MGA5116_03328</name>
</gene>
<dbReference type="GO" id="GO:0016757">
    <property type="term" value="F:glycosyltransferase activity"/>
    <property type="evidence" value="ECO:0007669"/>
    <property type="project" value="InterPro"/>
</dbReference>
<keyword evidence="3" id="KW-0808">Transferase</keyword>
<protein>
    <submittedName>
        <fullName evidence="3">Glycosyl transferases group 1</fullName>
    </submittedName>
</protein>
<feature type="transmembrane region" description="Helical" evidence="1">
    <location>
        <begin position="68"/>
        <end position="90"/>
    </location>
</feature>
<organism evidence="3 6">
    <name type="scientific">Marinomonas gallaica</name>
    <dbReference type="NCBI Taxonomy" id="1806667"/>
    <lineage>
        <taxon>Bacteria</taxon>
        <taxon>Pseudomonadati</taxon>
        <taxon>Pseudomonadota</taxon>
        <taxon>Gammaproteobacteria</taxon>
        <taxon>Oceanospirillales</taxon>
        <taxon>Oceanospirillaceae</taxon>
        <taxon>Marinomonas</taxon>
    </lineage>
</organism>
<evidence type="ECO:0000256" key="1">
    <source>
        <dbReference type="SAM" id="Phobius"/>
    </source>
</evidence>
<feature type="domain" description="Glycosyl transferase family 1" evidence="2">
    <location>
        <begin position="195"/>
        <end position="335"/>
    </location>
</feature>
<reference evidence="4 5" key="1">
    <citation type="submission" date="2016-06" db="EMBL/GenBank/DDBJ databases">
        <authorList>
            <person name="Rodrigo-Torres L."/>
            <person name="Arahal D.R."/>
        </authorList>
    </citation>
    <scope>NUCLEOTIDE SEQUENCE [LARGE SCALE GENOMIC DNA]</scope>
    <source>
        <strain evidence="4 5">CECT 5116</strain>
    </source>
</reference>
<reference evidence="3 6" key="2">
    <citation type="submission" date="2016-06" db="EMBL/GenBank/DDBJ databases">
        <authorList>
            <person name="Kjaerup R.B."/>
            <person name="Dalgaard T.S."/>
            <person name="Juul-Madsen H.R."/>
        </authorList>
    </citation>
    <scope>NUCLEOTIDE SEQUENCE [LARGE SCALE GENOMIC DNA]</scope>
    <source>
        <strain evidence="3 6">CECT 5115</strain>
    </source>
</reference>
<evidence type="ECO:0000313" key="3">
    <source>
        <dbReference type="EMBL" id="SBT19287.1"/>
    </source>
</evidence>
<dbReference type="Gene3D" id="3.40.50.2000">
    <property type="entry name" value="Glycogen Phosphorylase B"/>
    <property type="match status" value="2"/>
</dbReference>
<dbReference type="AlphaFoldDB" id="A0A1C3JVW6"/>
<evidence type="ECO:0000313" key="4">
    <source>
        <dbReference type="EMBL" id="SBT22704.1"/>
    </source>
</evidence>
<evidence type="ECO:0000259" key="2">
    <source>
        <dbReference type="Pfam" id="PF00534"/>
    </source>
</evidence>
<keyword evidence="1" id="KW-0812">Transmembrane</keyword>
<proteinExistence type="predicted"/>
<dbReference type="Proteomes" id="UP000092840">
    <property type="component" value="Unassembled WGS sequence"/>
</dbReference>
<dbReference type="InterPro" id="IPR001296">
    <property type="entry name" value="Glyco_trans_1"/>
</dbReference>
<keyword evidence="1" id="KW-0472">Membrane</keyword>
<name>A0A1C3JVW6_9GAMM</name>
<sequence>MKTSTKMIIFTHLYNDFSGSPCVLKDAIDSAEEEGVERILFTSQHRGFLSDLGVKKVVVPYFYAHHSFLKLCFFLLSQTILFVILSAYLVKARLLGKRVEVVVNTILPFSALWAGKLFAHRTVSYVHEFSVQSKALTFFLKFITAKFSDTRLYVSDYLKESYQDPSGQVVLNGLRGDFPLPIAQANHSAMAKQKLRQRRVLFVGSLRDYKGFWALIEIAHLRPNYAFDAVINASITEYRTFCRRFFVPENVNVILRPSDLSDYYRKAAVLLNLSDCRIFKETFGMTILEGFSFACPAIVPSEGGHHSFCHSGNSVMADVASISVVLTQLDQLLSWEERWLELSRGALETAHTLSNEKYRARIKRCLLDF</sequence>
<evidence type="ECO:0000313" key="6">
    <source>
        <dbReference type="Proteomes" id="UP000092871"/>
    </source>
</evidence>
<dbReference type="Proteomes" id="UP000092871">
    <property type="component" value="Unassembled WGS sequence"/>
</dbReference>